<dbReference type="SUPFAM" id="SSF47203">
    <property type="entry name" value="Acyl-CoA dehydrogenase C-terminal domain-like"/>
    <property type="match status" value="1"/>
</dbReference>
<evidence type="ECO:0000256" key="3">
    <source>
        <dbReference type="ARBA" id="ARBA00009347"/>
    </source>
</evidence>
<keyword evidence="5 14" id="KW-0285">Flavoprotein</keyword>
<dbReference type="AlphaFoldDB" id="A0A821U6F0"/>
<dbReference type="InterPro" id="IPR009100">
    <property type="entry name" value="AcylCoA_DH/oxidase_NM_dom_sf"/>
</dbReference>
<dbReference type="GO" id="GO:0046359">
    <property type="term" value="P:butyrate catabolic process"/>
    <property type="evidence" value="ECO:0007669"/>
    <property type="project" value="TreeGrafter"/>
</dbReference>
<dbReference type="GO" id="GO:0005739">
    <property type="term" value="C:mitochondrion"/>
    <property type="evidence" value="ECO:0007669"/>
    <property type="project" value="TreeGrafter"/>
</dbReference>
<gene>
    <name evidence="18" type="ORF">PMACD_LOCUS9937</name>
</gene>
<keyword evidence="6 14" id="KW-0274">FAD</keyword>
<evidence type="ECO:0000259" key="17">
    <source>
        <dbReference type="Pfam" id="PF02771"/>
    </source>
</evidence>
<evidence type="ECO:0000259" key="15">
    <source>
        <dbReference type="Pfam" id="PF00441"/>
    </source>
</evidence>
<dbReference type="Gene3D" id="1.20.140.10">
    <property type="entry name" value="Butyryl-CoA Dehydrogenase, subunit A, domain 3"/>
    <property type="match status" value="1"/>
</dbReference>
<feature type="domain" description="Acyl-CoA oxidase/dehydrogenase middle" evidence="16">
    <location>
        <begin position="143"/>
        <end position="238"/>
    </location>
</feature>
<dbReference type="PROSITE" id="PS00073">
    <property type="entry name" value="ACYL_COA_DH_2"/>
    <property type="match status" value="1"/>
</dbReference>
<evidence type="ECO:0000256" key="12">
    <source>
        <dbReference type="ARBA" id="ARBA00049192"/>
    </source>
</evidence>
<evidence type="ECO:0000313" key="18">
    <source>
        <dbReference type="EMBL" id="CAF4884860.1"/>
    </source>
</evidence>
<dbReference type="InterPro" id="IPR046373">
    <property type="entry name" value="Acyl-CoA_Oxase/DH_mid-dom_sf"/>
</dbReference>
<dbReference type="PROSITE" id="PS00072">
    <property type="entry name" value="ACYL_COA_DH_1"/>
    <property type="match status" value="1"/>
</dbReference>
<dbReference type="Pfam" id="PF02771">
    <property type="entry name" value="Acyl-CoA_dh_N"/>
    <property type="match status" value="1"/>
</dbReference>
<comment type="catalytic activity">
    <reaction evidence="13">
        <text>butanoyl-CoA + oxidized [electron-transfer flavoprotein] + H(+) = (2E)-butenoyl-CoA + reduced [electron-transfer flavoprotein]</text>
        <dbReference type="Rhea" id="RHEA:24004"/>
        <dbReference type="Rhea" id="RHEA-COMP:10685"/>
        <dbReference type="Rhea" id="RHEA-COMP:10686"/>
        <dbReference type="ChEBI" id="CHEBI:15378"/>
        <dbReference type="ChEBI" id="CHEBI:57332"/>
        <dbReference type="ChEBI" id="CHEBI:57371"/>
        <dbReference type="ChEBI" id="CHEBI:57692"/>
        <dbReference type="ChEBI" id="CHEBI:58307"/>
        <dbReference type="EC" id="1.3.8.1"/>
    </reaction>
    <physiologicalReaction direction="left-to-right" evidence="13">
        <dbReference type="Rhea" id="RHEA:24005"/>
    </physiologicalReaction>
</comment>
<organism evidence="18 19">
    <name type="scientific">Pieris macdunnoughi</name>
    <dbReference type="NCBI Taxonomy" id="345717"/>
    <lineage>
        <taxon>Eukaryota</taxon>
        <taxon>Metazoa</taxon>
        <taxon>Ecdysozoa</taxon>
        <taxon>Arthropoda</taxon>
        <taxon>Hexapoda</taxon>
        <taxon>Insecta</taxon>
        <taxon>Pterygota</taxon>
        <taxon>Neoptera</taxon>
        <taxon>Endopterygota</taxon>
        <taxon>Lepidoptera</taxon>
        <taxon>Glossata</taxon>
        <taxon>Ditrysia</taxon>
        <taxon>Papilionoidea</taxon>
        <taxon>Pieridae</taxon>
        <taxon>Pierinae</taxon>
        <taxon>Pieris</taxon>
    </lineage>
</organism>
<evidence type="ECO:0000256" key="13">
    <source>
        <dbReference type="ARBA" id="ARBA00050758"/>
    </source>
</evidence>
<evidence type="ECO:0000256" key="9">
    <source>
        <dbReference type="ARBA" id="ARBA00044204"/>
    </source>
</evidence>
<dbReference type="InterPro" id="IPR009075">
    <property type="entry name" value="AcylCo_DH/oxidase_C"/>
</dbReference>
<dbReference type="FunFam" id="1.10.540.10:FF:000002">
    <property type="entry name" value="Acyl-CoA dehydrogenase FadE19"/>
    <property type="match status" value="1"/>
</dbReference>
<dbReference type="Proteomes" id="UP000663880">
    <property type="component" value="Unassembled WGS sequence"/>
</dbReference>
<feature type="domain" description="Acyl-CoA dehydrogenase/oxidase N-terminal" evidence="17">
    <location>
        <begin position="28"/>
        <end position="138"/>
    </location>
</feature>
<evidence type="ECO:0000313" key="19">
    <source>
        <dbReference type="Proteomes" id="UP000663880"/>
    </source>
</evidence>
<comment type="catalytic activity">
    <reaction evidence="12">
        <text>hexanoyl-CoA + oxidized [electron-transfer flavoprotein] + H(+) = (2E)-hexenoyl-CoA + reduced [electron-transfer flavoprotein]</text>
        <dbReference type="Rhea" id="RHEA:43464"/>
        <dbReference type="Rhea" id="RHEA-COMP:10685"/>
        <dbReference type="Rhea" id="RHEA-COMP:10686"/>
        <dbReference type="ChEBI" id="CHEBI:15378"/>
        <dbReference type="ChEBI" id="CHEBI:57692"/>
        <dbReference type="ChEBI" id="CHEBI:58307"/>
        <dbReference type="ChEBI" id="CHEBI:62077"/>
        <dbReference type="ChEBI" id="CHEBI:62620"/>
    </reaction>
    <physiologicalReaction direction="left-to-right" evidence="12">
        <dbReference type="Rhea" id="RHEA:43465"/>
    </physiologicalReaction>
</comment>
<sequence>MIRILLKSIANRRVFPKRSIATLTALPDTYQMLFKTCRDFAEQELKPNAAKYDREHLYPEEAIKKMGELGLMAIATPEELGGSGLDYLAYAIALEEISRGCASAGVIMSVNNSLYLGPLLYCGTDKQKAEFVTPFCMGDSVGCFALSEPGNGSDAGAASTTAKDAGDKWVINGTKCWITNGYESKATIIFATTDKSMKHKGISAFIVPKPIKGLELGKKEDKLGIRGSSTCSLIFEDCSIPKENILGQPGMGFKIAMMTLDAGRIGIASQALGIAQASLDVAVDYASKRIAFGKPIIKLQAIQNKIADIAVKLESARLLTWRAAWLKDNKQPFTKEAAMAKLAASEVATFASHQCIQVLGGMGYVTDMPAERHYRDARITEIYEGTSEIQRLVIGLQVVKEYGL</sequence>
<dbReference type="SUPFAM" id="SSF56645">
    <property type="entry name" value="Acyl-CoA dehydrogenase NM domain-like"/>
    <property type="match status" value="1"/>
</dbReference>
<evidence type="ECO:0000256" key="1">
    <source>
        <dbReference type="ARBA" id="ARBA00001974"/>
    </source>
</evidence>
<evidence type="ECO:0000256" key="4">
    <source>
        <dbReference type="ARBA" id="ARBA00012046"/>
    </source>
</evidence>
<evidence type="ECO:0000256" key="5">
    <source>
        <dbReference type="ARBA" id="ARBA00022630"/>
    </source>
</evidence>
<dbReference type="FunFam" id="2.40.110.10:FF:000001">
    <property type="entry name" value="Acyl-CoA dehydrogenase, mitochondrial"/>
    <property type="match status" value="1"/>
</dbReference>
<dbReference type="InterPro" id="IPR013786">
    <property type="entry name" value="AcylCoA_DH/ox_N"/>
</dbReference>
<dbReference type="FunFam" id="1.20.140.10:FF:000004">
    <property type="entry name" value="Acyl-CoA dehydrogenase FadE25"/>
    <property type="match status" value="1"/>
</dbReference>
<feature type="domain" description="Acyl-CoA dehydrogenase/oxidase C-terminal" evidence="15">
    <location>
        <begin position="250"/>
        <end position="395"/>
    </location>
</feature>
<evidence type="ECO:0000256" key="11">
    <source>
        <dbReference type="ARBA" id="ARBA00048499"/>
    </source>
</evidence>
<proteinExistence type="inferred from homology"/>
<dbReference type="EC" id="1.3.8.1" evidence="4"/>
<reference evidence="18" key="1">
    <citation type="submission" date="2021-02" db="EMBL/GenBank/DDBJ databases">
        <authorList>
            <person name="Steward A R."/>
        </authorList>
    </citation>
    <scope>NUCLEOTIDE SEQUENCE</scope>
</reference>
<comment type="catalytic activity">
    <reaction evidence="11">
        <text>pentanoyl-CoA + oxidized [electron-transfer flavoprotein] + H(+) = (2E)-pentenoyl-CoA + reduced [electron-transfer flavoprotein]</text>
        <dbReference type="Rhea" id="RHEA:43456"/>
        <dbReference type="Rhea" id="RHEA-COMP:10685"/>
        <dbReference type="Rhea" id="RHEA-COMP:10686"/>
        <dbReference type="ChEBI" id="CHEBI:15378"/>
        <dbReference type="ChEBI" id="CHEBI:57389"/>
        <dbReference type="ChEBI" id="CHEBI:57692"/>
        <dbReference type="ChEBI" id="CHEBI:58307"/>
        <dbReference type="ChEBI" id="CHEBI:86160"/>
    </reaction>
    <physiologicalReaction direction="left-to-right" evidence="11">
        <dbReference type="Rhea" id="RHEA:43457"/>
    </physiologicalReaction>
</comment>
<comment type="caution">
    <text evidence="18">The sequence shown here is derived from an EMBL/GenBank/DDBJ whole genome shotgun (WGS) entry which is preliminary data.</text>
</comment>
<dbReference type="InterPro" id="IPR006089">
    <property type="entry name" value="Acyl-CoA_DH_CS"/>
</dbReference>
<dbReference type="OrthoDB" id="10254877at2759"/>
<evidence type="ECO:0000256" key="14">
    <source>
        <dbReference type="RuleBase" id="RU362125"/>
    </source>
</evidence>
<comment type="pathway">
    <text evidence="2">Lipid metabolism; mitochondrial fatty acid beta-oxidation.</text>
</comment>
<dbReference type="EMBL" id="CAJOBZ010000029">
    <property type="protein sequence ID" value="CAF4884860.1"/>
    <property type="molecule type" value="Genomic_DNA"/>
</dbReference>
<dbReference type="PIRSF" id="PIRSF016578">
    <property type="entry name" value="HsaA"/>
    <property type="match status" value="1"/>
</dbReference>
<dbReference type="Gene3D" id="1.10.540.10">
    <property type="entry name" value="Acyl-CoA dehydrogenase/oxidase, N-terminal domain"/>
    <property type="match status" value="1"/>
</dbReference>
<dbReference type="PANTHER" id="PTHR43884">
    <property type="entry name" value="ACYL-COA DEHYDROGENASE"/>
    <property type="match status" value="1"/>
</dbReference>
<dbReference type="Pfam" id="PF02770">
    <property type="entry name" value="Acyl-CoA_dh_M"/>
    <property type="match status" value="1"/>
</dbReference>
<evidence type="ECO:0000256" key="10">
    <source>
        <dbReference type="ARBA" id="ARBA00045387"/>
    </source>
</evidence>
<keyword evidence="7 14" id="KW-0560">Oxidoreductase</keyword>
<accession>A0A821U6F0</accession>
<dbReference type="GO" id="GO:0016937">
    <property type="term" value="F:short-chain fatty acyl-CoA dehydrogenase activity"/>
    <property type="evidence" value="ECO:0007669"/>
    <property type="project" value="UniProtKB-EC"/>
</dbReference>
<evidence type="ECO:0000256" key="7">
    <source>
        <dbReference type="ARBA" id="ARBA00023002"/>
    </source>
</evidence>
<evidence type="ECO:0000256" key="6">
    <source>
        <dbReference type="ARBA" id="ARBA00022827"/>
    </source>
</evidence>
<comment type="cofactor">
    <cofactor evidence="1 14">
        <name>FAD</name>
        <dbReference type="ChEBI" id="CHEBI:57692"/>
    </cofactor>
</comment>
<dbReference type="PANTHER" id="PTHR43884:SF12">
    <property type="entry name" value="ISOVALERYL-COA DEHYDROGENASE, MITOCHONDRIAL-RELATED"/>
    <property type="match status" value="1"/>
</dbReference>
<dbReference type="InterPro" id="IPR006091">
    <property type="entry name" value="Acyl-CoA_Oxase/DH_mid-dom"/>
</dbReference>
<name>A0A821U6F0_9NEOP</name>
<dbReference type="GO" id="GO:0033539">
    <property type="term" value="P:fatty acid beta-oxidation using acyl-CoA dehydrogenase"/>
    <property type="evidence" value="ECO:0007669"/>
    <property type="project" value="TreeGrafter"/>
</dbReference>
<dbReference type="Pfam" id="PF00441">
    <property type="entry name" value="Acyl-CoA_dh_1"/>
    <property type="match status" value="1"/>
</dbReference>
<dbReference type="InterPro" id="IPR036250">
    <property type="entry name" value="AcylCo_DH-like_C"/>
</dbReference>
<dbReference type="GO" id="GO:0050660">
    <property type="term" value="F:flavin adenine dinucleotide binding"/>
    <property type="evidence" value="ECO:0007669"/>
    <property type="project" value="InterPro"/>
</dbReference>
<dbReference type="CDD" id="cd01158">
    <property type="entry name" value="SCAD_SBCAD"/>
    <property type="match status" value="1"/>
</dbReference>
<comment type="function">
    <text evidence="10">Short-chain specific acyl-CoA dehydrogenase is one of the acyl-CoA dehydrogenases that catalyze the first step of mitochondrial fatty acid beta-oxidation, an aerobic process breaking down fatty acids into acetyl-CoA and allowing the production of energy from fats. The first step of fatty acid beta-oxidation consists in the removal of one hydrogen from C-2 and C-3 of the straight-chain fatty acyl-CoA thioester, resulting in the formation of trans-2-enoyl-CoA. Among the different mitochondrial acyl-CoA dehydrogenases, short-chain specific acyl-CoA dehydrogenase acts specifically on acyl-CoAs with saturated 4 to 6 carbons long primary chains.</text>
</comment>
<comment type="similarity">
    <text evidence="3 14">Belongs to the acyl-CoA dehydrogenase family.</text>
</comment>
<evidence type="ECO:0000256" key="8">
    <source>
        <dbReference type="ARBA" id="ARBA00031895"/>
    </source>
</evidence>
<dbReference type="Gene3D" id="2.40.110.10">
    <property type="entry name" value="Butyryl-CoA Dehydrogenase, subunit A, domain 2"/>
    <property type="match status" value="1"/>
</dbReference>
<dbReference type="InterPro" id="IPR037069">
    <property type="entry name" value="AcylCoA_DH/ox_N_sf"/>
</dbReference>
<keyword evidence="19" id="KW-1185">Reference proteome</keyword>
<evidence type="ECO:0000256" key="2">
    <source>
        <dbReference type="ARBA" id="ARBA00005198"/>
    </source>
</evidence>
<evidence type="ECO:0000259" key="16">
    <source>
        <dbReference type="Pfam" id="PF02770"/>
    </source>
</evidence>
<protein>
    <recommendedName>
        <fullName evidence="9">Short-chain specific acyl-CoA dehydrogenase, mitochondrial</fullName>
        <ecNumber evidence="4">1.3.8.1</ecNumber>
    </recommendedName>
    <alternativeName>
        <fullName evidence="8">Butyryl-CoA dehydrogenase</fullName>
    </alternativeName>
</protein>